<reference evidence="2" key="1">
    <citation type="submission" date="2015-08" db="EMBL/GenBank/DDBJ databases">
        <title>Comparative transcriptomic and proteomic analysis of the venom of the vermivorous cone snail Conus imperialis.</title>
        <authorList>
            <person name="Jin A.-H."/>
            <person name="Dutertre S."/>
            <person name="Dutt M."/>
            <person name="Jones A."/>
            <person name="Lewis R.J."/>
            <person name="Alewood P.F."/>
        </authorList>
    </citation>
    <scope>NUCLEOTIDE SEQUENCE</scope>
</reference>
<name>A0A125S9F4_CONIM</name>
<dbReference type="EMBL" id="KT377414">
    <property type="protein sequence ID" value="AME17678.1"/>
    <property type="molecule type" value="mRNA"/>
</dbReference>
<evidence type="ECO:0000313" key="2">
    <source>
        <dbReference type="EMBL" id="AME17678.1"/>
    </source>
</evidence>
<dbReference type="AlphaFoldDB" id="A0A125S9F4"/>
<feature type="signal peptide" evidence="1">
    <location>
        <begin position="1"/>
        <end position="20"/>
    </location>
</feature>
<proteinExistence type="evidence at transcript level"/>
<evidence type="ECO:0000256" key="1">
    <source>
        <dbReference type="SAM" id="SignalP"/>
    </source>
</evidence>
<sequence>MHLSLASSAALMLLLLFALGNFVGVQPGQIRDLNKGQLKDNRRNLQSQRKQMSLLKSLHDRNGCNGNTCSNSPCPNNCYCDTEDDCHPDRREH</sequence>
<organism evidence="2">
    <name type="scientific">Conus imperialis</name>
    <name type="common">Imperial cone</name>
    <dbReference type="NCBI Taxonomy" id="35631"/>
    <lineage>
        <taxon>Eukaryota</taxon>
        <taxon>Metazoa</taxon>
        <taxon>Spiralia</taxon>
        <taxon>Lophotrochozoa</taxon>
        <taxon>Mollusca</taxon>
        <taxon>Gastropoda</taxon>
        <taxon>Caenogastropoda</taxon>
        <taxon>Neogastropoda</taxon>
        <taxon>Conoidea</taxon>
        <taxon>Conidae</taxon>
        <taxon>Conus</taxon>
        <taxon>Stephanoconus</taxon>
    </lineage>
</organism>
<accession>A0A125S9F4</accession>
<keyword evidence="1" id="KW-0732">Signal</keyword>
<protein>
    <submittedName>
        <fullName evidence="2">Conopeptide im020</fullName>
    </submittedName>
</protein>
<feature type="chain" id="PRO_5007179754" evidence="1">
    <location>
        <begin position="21"/>
        <end position="93"/>
    </location>
</feature>